<gene>
    <name evidence="2" type="ORF">BN1708_020403</name>
</gene>
<evidence type="ECO:0000313" key="3">
    <source>
        <dbReference type="Proteomes" id="UP000044602"/>
    </source>
</evidence>
<feature type="compositionally biased region" description="Low complexity" evidence="1">
    <location>
        <begin position="76"/>
        <end position="92"/>
    </location>
</feature>
<dbReference type="Proteomes" id="UP000044602">
    <property type="component" value="Unassembled WGS sequence"/>
</dbReference>
<feature type="compositionally biased region" description="Basic and acidic residues" evidence="1">
    <location>
        <begin position="65"/>
        <end position="74"/>
    </location>
</feature>
<proteinExistence type="predicted"/>
<protein>
    <submittedName>
        <fullName evidence="2">Uncharacterized protein</fullName>
    </submittedName>
</protein>
<evidence type="ECO:0000256" key="1">
    <source>
        <dbReference type="SAM" id="MobiDB-lite"/>
    </source>
</evidence>
<feature type="compositionally biased region" description="Basic and acidic residues" evidence="1">
    <location>
        <begin position="32"/>
        <end position="52"/>
    </location>
</feature>
<feature type="non-terminal residue" evidence="2">
    <location>
        <position position="92"/>
    </location>
</feature>
<sequence length="92" mass="9897">RSSSSSTRVTDENDGKKGQRKGRKSKAATNGEADKNKDKEAEKEKEQPKIELTEAPMPSVNIWTQRKEAQDARVKPSSAPAGAQTTAAKADG</sequence>
<reference evidence="3" key="1">
    <citation type="submission" date="2015-05" db="EMBL/GenBank/DDBJ databases">
        <authorList>
            <person name="Fogelqvist Johan"/>
        </authorList>
    </citation>
    <scope>NUCLEOTIDE SEQUENCE [LARGE SCALE GENOMIC DNA]</scope>
</reference>
<accession>A0A0G4MUF1</accession>
<feature type="non-terminal residue" evidence="2">
    <location>
        <position position="1"/>
    </location>
</feature>
<dbReference type="STRING" id="100787.A0A0G4MUF1"/>
<keyword evidence="3" id="KW-1185">Reference proteome</keyword>
<name>A0A0G4MUF1_VERLO</name>
<dbReference type="EMBL" id="CVQH01025116">
    <property type="protein sequence ID" value="CRK37936.1"/>
    <property type="molecule type" value="Genomic_DNA"/>
</dbReference>
<feature type="region of interest" description="Disordered" evidence="1">
    <location>
        <begin position="1"/>
        <end position="92"/>
    </location>
</feature>
<dbReference type="AlphaFoldDB" id="A0A0G4MUF1"/>
<organism evidence="2 3">
    <name type="scientific">Verticillium longisporum</name>
    <name type="common">Verticillium dahliae var. longisporum</name>
    <dbReference type="NCBI Taxonomy" id="100787"/>
    <lineage>
        <taxon>Eukaryota</taxon>
        <taxon>Fungi</taxon>
        <taxon>Dikarya</taxon>
        <taxon>Ascomycota</taxon>
        <taxon>Pezizomycotina</taxon>
        <taxon>Sordariomycetes</taxon>
        <taxon>Hypocreomycetidae</taxon>
        <taxon>Glomerellales</taxon>
        <taxon>Plectosphaerellaceae</taxon>
        <taxon>Verticillium</taxon>
    </lineage>
</organism>
<evidence type="ECO:0000313" key="2">
    <source>
        <dbReference type="EMBL" id="CRK37936.1"/>
    </source>
</evidence>